<feature type="region of interest" description="Disordered" evidence="1">
    <location>
        <begin position="55"/>
        <end position="88"/>
    </location>
</feature>
<organism evidence="2 3">
    <name type="scientific">Rhodotorula toruloides</name>
    <name type="common">Yeast</name>
    <name type="synonym">Rhodosporidium toruloides</name>
    <dbReference type="NCBI Taxonomy" id="5286"/>
    <lineage>
        <taxon>Eukaryota</taxon>
        <taxon>Fungi</taxon>
        <taxon>Dikarya</taxon>
        <taxon>Basidiomycota</taxon>
        <taxon>Pucciniomycotina</taxon>
        <taxon>Microbotryomycetes</taxon>
        <taxon>Sporidiobolales</taxon>
        <taxon>Sporidiobolaceae</taxon>
        <taxon>Rhodotorula</taxon>
    </lineage>
</organism>
<evidence type="ECO:0000256" key="1">
    <source>
        <dbReference type="SAM" id="MobiDB-lite"/>
    </source>
</evidence>
<sequence length="88" mass="9418">MQSSRSVRVQGARVGWSREGDEATSLSTRSHRFTHRSSGLDRLDSVFDSSRLPAAAAHDRPEALRLAAPSSSAGDVEEVVSRTRPAAG</sequence>
<evidence type="ECO:0000313" key="3">
    <source>
        <dbReference type="Proteomes" id="UP000239560"/>
    </source>
</evidence>
<name>A0A2T0ACL1_RHOTO</name>
<comment type="caution">
    <text evidence="2">The sequence shown here is derived from an EMBL/GenBank/DDBJ whole genome shotgun (WGS) entry which is preliminary data.</text>
</comment>
<dbReference type="AlphaFoldDB" id="A0A2T0ACL1"/>
<gene>
    <name evidence="2" type="ORF">AAT19DRAFT_12770</name>
</gene>
<protein>
    <submittedName>
        <fullName evidence="2">Uncharacterized protein</fullName>
    </submittedName>
</protein>
<dbReference type="EMBL" id="LCTV02000003">
    <property type="protein sequence ID" value="PRQ75748.1"/>
    <property type="molecule type" value="Genomic_DNA"/>
</dbReference>
<dbReference type="Proteomes" id="UP000239560">
    <property type="component" value="Unassembled WGS sequence"/>
</dbReference>
<evidence type="ECO:0000313" key="2">
    <source>
        <dbReference type="EMBL" id="PRQ75748.1"/>
    </source>
</evidence>
<reference evidence="2 3" key="1">
    <citation type="journal article" date="2018" name="Elife">
        <title>Functional genomics of lipid metabolism in the oleaginous yeast Rhodosporidium toruloides.</title>
        <authorList>
            <person name="Coradetti S.T."/>
            <person name="Pinel D."/>
            <person name="Geiselman G."/>
            <person name="Ito M."/>
            <person name="Mondo S."/>
            <person name="Reilly M.C."/>
            <person name="Cheng Y.F."/>
            <person name="Bauer S."/>
            <person name="Grigoriev I."/>
            <person name="Gladden J.M."/>
            <person name="Simmons B.A."/>
            <person name="Brem R."/>
            <person name="Arkin A.P."/>
            <person name="Skerker J.M."/>
        </authorList>
    </citation>
    <scope>NUCLEOTIDE SEQUENCE [LARGE SCALE GENOMIC DNA]</scope>
    <source>
        <strain evidence="2 3">NBRC 0880</strain>
    </source>
</reference>
<feature type="region of interest" description="Disordered" evidence="1">
    <location>
        <begin position="1"/>
        <end position="40"/>
    </location>
</feature>
<accession>A0A2T0ACL1</accession>
<proteinExistence type="predicted"/>